<evidence type="ECO:0000313" key="8">
    <source>
        <dbReference type="Proteomes" id="UP001558353"/>
    </source>
</evidence>
<comment type="similarity">
    <text evidence="1">Belongs to the glycosyl hydrolase 32 family.</text>
</comment>
<dbReference type="RefSeq" id="WP_368522890.1">
    <property type="nucleotide sequence ID" value="NZ_JAYWMA010000014.1"/>
</dbReference>
<evidence type="ECO:0000259" key="6">
    <source>
        <dbReference type="Pfam" id="PF00251"/>
    </source>
</evidence>
<dbReference type="Proteomes" id="UP001558353">
    <property type="component" value="Unassembled WGS sequence"/>
</dbReference>
<keyword evidence="4" id="KW-0326">Glycosidase</keyword>
<dbReference type="InterPro" id="IPR001362">
    <property type="entry name" value="Glyco_hydro_32"/>
</dbReference>
<dbReference type="InterPro" id="IPR013320">
    <property type="entry name" value="ConA-like_dom_sf"/>
</dbReference>
<reference evidence="7 8" key="1">
    <citation type="journal article" date="2024" name="Fungal Genet. Biol.">
        <title>The porcine skin microbiome exhibits broad fungal antagonism.</title>
        <authorList>
            <person name="De La Cruz K.F."/>
            <person name="Townsend E.C."/>
            <person name="Alex Cheong J.Z."/>
            <person name="Salamzade R."/>
            <person name="Liu A."/>
            <person name="Sandstrom S."/>
            <person name="Davila E."/>
            <person name="Huang L."/>
            <person name="Xu K.H."/>
            <person name="Wu S.Y."/>
            <person name="Meudt J.J."/>
            <person name="Shanmuganayagam D."/>
            <person name="Gibson A.L.F."/>
            <person name="Kalan L.R."/>
        </authorList>
    </citation>
    <scope>NUCLEOTIDE SEQUENCE [LARGE SCALE GENOMIC DNA]</scope>
    <source>
        <strain evidence="7 8">LK2569</strain>
    </source>
</reference>
<dbReference type="Pfam" id="PF00251">
    <property type="entry name" value="Glyco_hydro_32N"/>
    <property type="match status" value="2"/>
</dbReference>
<sequence length="546" mass="57576">MPGHRPAFHFTPERGRLNDPNGLIRLEGAGHDLWHVFYQLDPGFPAEPRRTGWGYATSEDLLTWRHRPQALFPDDAYDADGCFSGGAVAPQRPGDPVELFYTGNLPVPAEFAGHGSGSDPAAVPGAGAGAGAGAACLAEAFPDGVPVGHVWGATQNLALAEQLSDGSLAVPVKHPANPLIPGPPPGFTAHYRDPIVTEDPDRPGLWRMLLGARTDDDRGTALLHFSRDRRTWDAGRELVIDGPSPGGYMWECPNLLRMTDAASGAEADVLILSPQGIRADAGDALRNRYQCGYLVGHLELPDAPDAAAVFHVTTPFTELDHGFEFYAPQVFTDATAADATSQRRPVMLGWMGMPEEDDHPTITAEGWLHCLTFARELSLYDGRLLQSPVLPSGDDLPIVGDGHVGDVFRVRLDGNGIVELRGTTALGSSTTGSTAGEDAAADGADSADSADSTGHEDAPLVTVSLSGDRVTVTRRNAGVPNHFGDERATTLRPIASSTPGGGAGSGAAHHLDVIVDRSAIEIIADDGAALFSLRAFSADGAWTVRL</sequence>
<dbReference type="InterPro" id="IPR023296">
    <property type="entry name" value="Glyco_hydro_beta-prop_sf"/>
</dbReference>
<feature type="domain" description="Glycosyl hydrolase family 32 N-terminal" evidence="6">
    <location>
        <begin position="155"/>
        <end position="388"/>
    </location>
</feature>
<comment type="caution">
    <text evidence="7">The sequence shown here is derived from an EMBL/GenBank/DDBJ whole genome shotgun (WGS) entry which is preliminary data.</text>
</comment>
<proteinExistence type="inferred from homology"/>
<accession>A0ABV3UWC7</accession>
<evidence type="ECO:0000256" key="5">
    <source>
        <dbReference type="SAM" id="MobiDB-lite"/>
    </source>
</evidence>
<feature type="compositionally biased region" description="Low complexity" evidence="5">
    <location>
        <begin position="425"/>
        <end position="452"/>
    </location>
</feature>
<dbReference type="SUPFAM" id="SSF75005">
    <property type="entry name" value="Arabinanase/levansucrase/invertase"/>
    <property type="match status" value="1"/>
</dbReference>
<dbReference type="PANTHER" id="PTHR43101:SF1">
    <property type="entry name" value="BETA-FRUCTOSIDASE"/>
    <property type="match status" value="1"/>
</dbReference>
<evidence type="ECO:0000313" key="7">
    <source>
        <dbReference type="EMBL" id="MEX3529504.1"/>
    </source>
</evidence>
<dbReference type="EC" id="3.2.1.26" evidence="2"/>
<protein>
    <recommendedName>
        <fullName evidence="2">beta-fructofuranosidase</fullName>
        <ecNumber evidence="2">3.2.1.26</ecNumber>
    </recommendedName>
</protein>
<dbReference type="PANTHER" id="PTHR43101">
    <property type="entry name" value="BETA-FRUCTOSIDASE"/>
    <property type="match status" value="1"/>
</dbReference>
<evidence type="ECO:0000256" key="1">
    <source>
        <dbReference type="ARBA" id="ARBA00009902"/>
    </source>
</evidence>
<dbReference type="InterPro" id="IPR013148">
    <property type="entry name" value="Glyco_hydro_32_N"/>
</dbReference>
<dbReference type="EMBL" id="JAYWMA010000014">
    <property type="protein sequence ID" value="MEX3529504.1"/>
    <property type="molecule type" value="Genomic_DNA"/>
</dbReference>
<dbReference type="SUPFAM" id="SSF49899">
    <property type="entry name" value="Concanavalin A-like lectins/glucanases"/>
    <property type="match status" value="1"/>
</dbReference>
<feature type="domain" description="Glycosyl hydrolase family 32 N-terminal" evidence="6">
    <location>
        <begin position="9"/>
        <end position="105"/>
    </location>
</feature>
<evidence type="ECO:0000256" key="4">
    <source>
        <dbReference type="ARBA" id="ARBA00023295"/>
    </source>
</evidence>
<dbReference type="CDD" id="cd18623">
    <property type="entry name" value="GH32_ScrB-like"/>
    <property type="match status" value="1"/>
</dbReference>
<keyword evidence="3 7" id="KW-0378">Hydrolase</keyword>
<dbReference type="Gene3D" id="2.115.10.20">
    <property type="entry name" value="Glycosyl hydrolase domain, family 43"/>
    <property type="match status" value="1"/>
</dbReference>
<evidence type="ECO:0000256" key="2">
    <source>
        <dbReference type="ARBA" id="ARBA00012758"/>
    </source>
</evidence>
<keyword evidence="8" id="KW-1185">Reference proteome</keyword>
<dbReference type="SMART" id="SM00640">
    <property type="entry name" value="Glyco_32"/>
    <property type="match status" value="1"/>
</dbReference>
<dbReference type="InterPro" id="IPR051214">
    <property type="entry name" value="GH32_Enzymes"/>
</dbReference>
<dbReference type="InterPro" id="IPR018053">
    <property type="entry name" value="Glyco_hydro_32_AS"/>
</dbReference>
<dbReference type="PROSITE" id="PS00609">
    <property type="entry name" value="GLYCOSYL_HYDROL_F32"/>
    <property type="match status" value="1"/>
</dbReference>
<evidence type="ECO:0000256" key="3">
    <source>
        <dbReference type="ARBA" id="ARBA00022801"/>
    </source>
</evidence>
<dbReference type="GO" id="GO:0016787">
    <property type="term" value="F:hydrolase activity"/>
    <property type="evidence" value="ECO:0007669"/>
    <property type="project" value="UniProtKB-KW"/>
</dbReference>
<organism evidence="7 8">
    <name type="scientific">Corynebacterium xerosis</name>
    <dbReference type="NCBI Taxonomy" id="1725"/>
    <lineage>
        <taxon>Bacteria</taxon>
        <taxon>Bacillati</taxon>
        <taxon>Actinomycetota</taxon>
        <taxon>Actinomycetes</taxon>
        <taxon>Mycobacteriales</taxon>
        <taxon>Corynebacteriaceae</taxon>
        <taxon>Corynebacterium</taxon>
    </lineage>
</organism>
<feature type="region of interest" description="Disordered" evidence="5">
    <location>
        <begin position="425"/>
        <end position="458"/>
    </location>
</feature>
<gene>
    <name evidence="7" type="ORF">VVR64_10600</name>
</gene>
<name>A0ABV3UWC7_9CORY</name>